<keyword evidence="3" id="KW-1185">Reference proteome</keyword>
<protein>
    <submittedName>
        <fullName evidence="4">Gag-pol polyprotein</fullName>
    </submittedName>
</protein>
<organism evidence="4">
    <name type="scientific">Schistocephalus solidus</name>
    <name type="common">Tapeworm</name>
    <dbReference type="NCBI Taxonomy" id="70667"/>
    <lineage>
        <taxon>Eukaryota</taxon>
        <taxon>Metazoa</taxon>
        <taxon>Spiralia</taxon>
        <taxon>Lophotrochozoa</taxon>
        <taxon>Platyhelminthes</taxon>
        <taxon>Cestoda</taxon>
        <taxon>Eucestoda</taxon>
        <taxon>Diphyllobothriidea</taxon>
        <taxon>Diphyllobothriidae</taxon>
        <taxon>Schistocephalus</taxon>
    </lineage>
</organism>
<name>A0A183SCG5_SCHSO</name>
<sequence>MVRGRLNPDENSVNRSRASKENFGGSENSKHQDRQQCLFIQSLPESTAVRPEDRVAEDIASFNGLLNQLLPPGVE</sequence>
<reference evidence="2 3" key="2">
    <citation type="submission" date="2018-11" db="EMBL/GenBank/DDBJ databases">
        <authorList>
            <consortium name="Pathogen Informatics"/>
        </authorList>
    </citation>
    <scope>NUCLEOTIDE SEQUENCE [LARGE SCALE GENOMIC DNA]</scope>
    <source>
        <strain evidence="2 3">NST_G2</strain>
    </source>
</reference>
<dbReference type="Proteomes" id="UP000275846">
    <property type="component" value="Unassembled WGS sequence"/>
</dbReference>
<dbReference type="EMBL" id="UYSU01009561">
    <property type="protein sequence ID" value="VDL88298.1"/>
    <property type="molecule type" value="Genomic_DNA"/>
</dbReference>
<accession>A0A183SCG5</accession>
<evidence type="ECO:0000313" key="2">
    <source>
        <dbReference type="EMBL" id="VDL88298.1"/>
    </source>
</evidence>
<evidence type="ECO:0000256" key="1">
    <source>
        <dbReference type="SAM" id="MobiDB-lite"/>
    </source>
</evidence>
<dbReference type="WBParaSite" id="SSLN_0000198101-mRNA-1">
    <property type="protein sequence ID" value="SSLN_0000198101-mRNA-1"/>
    <property type="gene ID" value="SSLN_0000198101"/>
</dbReference>
<reference evidence="4" key="1">
    <citation type="submission" date="2016-06" db="UniProtKB">
        <authorList>
            <consortium name="WormBaseParasite"/>
        </authorList>
    </citation>
    <scope>IDENTIFICATION</scope>
</reference>
<evidence type="ECO:0000313" key="4">
    <source>
        <dbReference type="WBParaSite" id="SSLN_0000198101-mRNA-1"/>
    </source>
</evidence>
<feature type="region of interest" description="Disordered" evidence="1">
    <location>
        <begin position="1"/>
        <end position="36"/>
    </location>
</feature>
<dbReference type="AlphaFoldDB" id="A0A183SCG5"/>
<evidence type="ECO:0000313" key="3">
    <source>
        <dbReference type="Proteomes" id="UP000275846"/>
    </source>
</evidence>
<proteinExistence type="predicted"/>
<gene>
    <name evidence="2" type="ORF">SSLN_LOCUS1913</name>
</gene>